<dbReference type="RefSeq" id="WP_102244137.1">
    <property type="nucleotide sequence ID" value="NZ_CP025704.1"/>
</dbReference>
<dbReference type="InterPro" id="IPR049886">
    <property type="entry name" value="CFI_box_CTERM_dom"/>
</dbReference>
<proteinExistence type="predicted"/>
<accession>A0A2K9NTJ2</accession>
<evidence type="ECO:0000313" key="2">
    <source>
        <dbReference type="Proteomes" id="UP000235584"/>
    </source>
</evidence>
<keyword evidence="2" id="KW-1185">Reference proteome</keyword>
<name>A0A2K9NTJ2_BACTC</name>
<sequence length="440" mass="48078">MRKHILSSLLLIWSAQLFAGAATTIRLNTNNELVVTGQTTGSAFVINSAEPSGDGTAEASPAKVYVPMDGPLAGAADEAKYFIDKNAGTLFDVTSTSQKINFPLYVNALTVTNPFYIYVALKDNSNNYKIVTFSSSTYNGTTNLDVTFPVSVKEFCDQSGVDCSSFTSTSGTEKTFTAYFFLNDTVPTSLPVGTTITPSAAGYNNGIYFQLNMSNKVYTKNQVTLDITKTRPGDKRLILEYSGSAGITNPKAVRVISFGSTNPGSAIDDEPIVTALNAGGSLTSTEYPYSTSGQLTVTNLENGVETFLSVVMVNLYNIATVVSPAGSETPLEIQELLKKEGCFLLTAGFGEDHYVISYFRHFRDAVLAKSYLGKAFISFYYDTAPKYALLIYKHETLRAMIRGMAYTLYFIFNNISLILLSSLFATLLFYLYKKREKIKI</sequence>
<dbReference type="NCBIfam" id="NF041770">
    <property type="entry name" value="CFI_box_CTERM"/>
    <property type="match status" value="1"/>
</dbReference>
<reference evidence="1 2" key="1">
    <citation type="submission" date="2018-01" db="EMBL/GenBank/DDBJ databases">
        <title>Complete genome sequence of Bacteriovorax stolpii DSM12778.</title>
        <authorList>
            <person name="Tang B."/>
            <person name="Chang J."/>
        </authorList>
    </citation>
    <scope>NUCLEOTIDE SEQUENCE [LARGE SCALE GENOMIC DNA]</scope>
    <source>
        <strain evidence="1 2">DSM 12778</strain>
    </source>
</reference>
<dbReference type="EMBL" id="CP025704">
    <property type="protein sequence ID" value="AUN98846.1"/>
    <property type="molecule type" value="Genomic_DNA"/>
</dbReference>
<dbReference type="AlphaFoldDB" id="A0A2K9NTJ2"/>
<gene>
    <name evidence="1" type="ORF">C0V70_12185</name>
</gene>
<organism evidence="1 2">
    <name type="scientific">Bacteriovorax stolpii</name>
    <name type="common">Bdellovibrio stolpii</name>
    <dbReference type="NCBI Taxonomy" id="960"/>
    <lineage>
        <taxon>Bacteria</taxon>
        <taxon>Pseudomonadati</taxon>
        <taxon>Bdellovibrionota</taxon>
        <taxon>Bacteriovoracia</taxon>
        <taxon>Bacteriovoracales</taxon>
        <taxon>Bacteriovoracaceae</taxon>
        <taxon>Bacteriovorax</taxon>
    </lineage>
</organism>
<dbReference type="KEGG" id="bsto:C0V70_12185"/>
<evidence type="ECO:0000313" key="1">
    <source>
        <dbReference type="EMBL" id="AUN98846.1"/>
    </source>
</evidence>
<dbReference type="Proteomes" id="UP000235584">
    <property type="component" value="Chromosome"/>
</dbReference>
<protein>
    <submittedName>
        <fullName evidence="1">Uncharacterized protein</fullName>
    </submittedName>
</protein>
<dbReference type="OrthoDB" id="5295787at2"/>